<accession>F5Y6F8</accession>
<dbReference type="GO" id="GO:0008483">
    <property type="term" value="F:transaminase activity"/>
    <property type="evidence" value="ECO:0007669"/>
    <property type="project" value="UniProtKB-KW"/>
</dbReference>
<dbReference type="STRING" id="365046.Rta_29290"/>
<dbReference type="PANTHER" id="PTHR46383:SF1">
    <property type="entry name" value="ASPARTATE AMINOTRANSFERASE"/>
    <property type="match status" value="1"/>
</dbReference>
<reference evidence="8 9" key="2">
    <citation type="journal article" date="2011" name="PLoS ONE">
        <title>The Cyst-Dividing Bacterium Ramlibacter tataouinensis TTB310 Genome Reveals a Well-Stocked Toolbox for Adaptation to a Desert Environment.</title>
        <authorList>
            <person name="De Luca G."/>
            <person name="Barakat M."/>
            <person name="Ortet P."/>
            <person name="Fochesato S."/>
            <person name="Jourlin-Castelli C."/>
            <person name="Ansaldi M."/>
            <person name="Py B."/>
            <person name="Fichant G."/>
            <person name="Coutinho P.M."/>
            <person name="Voulhoux R."/>
            <person name="Bastien O."/>
            <person name="Marechal E."/>
            <person name="Henrissat B."/>
            <person name="Quentin Y."/>
            <person name="Noirot P."/>
            <person name="Filloux A."/>
            <person name="Mejean V."/>
            <person name="Dubow M.S."/>
            <person name="Barras F."/>
            <person name="Barbe V."/>
            <person name="Weissenbach J."/>
            <person name="Mihalcescu I."/>
            <person name="Vermeglio A."/>
            <person name="Achouak W."/>
            <person name="Heulin T."/>
        </authorList>
    </citation>
    <scope>NUCLEOTIDE SEQUENCE [LARGE SCALE GENOMIC DNA]</scope>
    <source>
        <strain evidence="9">ATCC BAA-407 / DSM 14655 / LMG 21543 / TTB310</strain>
    </source>
</reference>
<dbReference type="InterPro" id="IPR015421">
    <property type="entry name" value="PyrdxlP-dep_Trfase_major"/>
</dbReference>
<dbReference type="AlphaFoldDB" id="F5Y6F8"/>
<dbReference type="InterPro" id="IPR050596">
    <property type="entry name" value="AspAT/PAT-like"/>
</dbReference>
<evidence type="ECO:0000259" key="7">
    <source>
        <dbReference type="Pfam" id="PF00155"/>
    </source>
</evidence>
<organism evidence="8 9">
    <name type="scientific">Ramlibacter tataouinensis (strain ATCC BAA-407 / DSM 14655 / LMG 21543 / TTB310)</name>
    <dbReference type="NCBI Taxonomy" id="365046"/>
    <lineage>
        <taxon>Bacteria</taxon>
        <taxon>Pseudomonadati</taxon>
        <taxon>Pseudomonadota</taxon>
        <taxon>Betaproteobacteria</taxon>
        <taxon>Burkholderiales</taxon>
        <taxon>Comamonadaceae</taxon>
        <taxon>Ramlibacter</taxon>
    </lineage>
</organism>
<dbReference type="RefSeq" id="WP_013902263.1">
    <property type="nucleotide sequence ID" value="NC_015677.1"/>
</dbReference>
<keyword evidence="3 6" id="KW-0032">Aminotransferase</keyword>
<proteinExistence type="inferred from homology"/>
<evidence type="ECO:0000256" key="5">
    <source>
        <dbReference type="ARBA" id="ARBA00022898"/>
    </source>
</evidence>
<dbReference type="FunFam" id="3.40.640.10:FF:000033">
    <property type="entry name" value="Aspartate aminotransferase"/>
    <property type="match status" value="1"/>
</dbReference>
<protein>
    <recommendedName>
        <fullName evidence="6">Aminotransferase</fullName>
        <ecNumber evidence="6">2.6.1.-</ecNumber>
    </recommendedName>
</protein>
<dbReference type="eggNOG" id="COG0436">
    <property type="taxonomic scope" value="Bacteria"/>
</dbReference>
<dbReference type="GO" id="GO:0006520">
    <property type="term" value="P:amino acid metabolic process"/>
    <property type="evidence" value="ECO:0007669"/>
    <property type="project" value="InterPro"/>
</dbReference>
<evidence type="ECO:0000256" key="6">
    <source>
        <dbReference type="RuleBase" id="RU000481"/>
    </source>
</evidence>
<evidence type="ECO:0000256" key="3">
    <source>
        <dbReference type="ARBA" id="ARBA00022576"/>
    </source>
</evidence>
<dbReference type="GO" id="GO:0030170">
    <property type="term" value="F:pyridoxal phosphate binding"/>
    <property type="evidence" value="ECO:0007669"/>
    <property type="project" value="InterPro"/>
</dbReference>
<comment type="cofactor">
    <cofactor evidence="1 6">
        <name>pyridoxal 5'-phosphate</name>
        <dbReference type="ChEBI" id="CHEBI:597326"/>
    </cofactor>
</comment>
<dbReference type="OrthoDB" id="9803354at2"/>
<evidence type="ECO:0000256" key="2">
    <source>
        <dbReference type="ARBA" id="ARBA00007441"/>
    </source>
</evidence>
<dbReference type="Proteomes" id="UP000008385">
    <property type="component" value="Chromosome"/>
</dbReference>
<dbReference type="Gene3D" id="3.40.640.10">
    <property type="entry name" value="Type I PLP-dependent aspartate aminotransferase-like (Major domain)"/>
    <property type="match status" value="1"/>
</dbReference>
<dbReference type="Gene3D" id="3.90.1150.10">
    <property type="entry name" value="Aspartate Aminotransferase, domain 1"/>
    <property type="match status" value="1"/>
</dbReference>
<dbReference type="Pfam" id="PF00155">
    <property type="entry name" value="Aminotran_1_2"/>
    <property type="match status" value="1"/>
</dbReference>
<dbReference type="KEGG" id="rta:Rta_29290"/>
<feature type="domain" description="Aminotransferase class I/classII large" evidence="7">
    <location>
        <begin position="32"/>
        <end position="392"/>
    </location>
</feature>
<keyword evidence="4 6" id="KW-0808">Transferase</keyword>
<dbReference type="InterPro" id="IPR004839">
    <property type="entry name" value="Aminotransferase_I/II_large"/>
</dbReference>
<dbReference type="InterPro" id="IPR004838">
    <property type="entry name" value="NHTrfase_class1_PyrdxlP-BS"/>
</dbReference>
<dbReference type="CDD" id="cd00609">
    <property type="entry name" value="AAT_like"/>
    <property type="match status" value="1"/>
</dbReference>
<name>F5Y6F8_RAMTT</name>
<dbReference type="PROSITE" id="PS00105">
    <property type="entry name" value="AA_TRANSFER_CLASS_1"/>
    <property type="match status" value="1"/>
</dbReference>
<evidence type="ECO:0000313" key="8">
    <source>
        <dbReference type="EMBL" id="AEG94032.1"/>
    </source>
</evidence>
<evidence type="ECO:0000256" key="1">
    <source>
        <dbReference type="ARBA" id="ARBA00001933"/>
    </source>
</evidence>
<sequence length="405" mass="44077">MTRIAARLNRIKPSPSSMAGQRARELRAQGRDIVGLTAGEPDFDTPPNVCEAAARAMASSRTKYTDVGGTPELKEAIAGKFRRDNGLAYRPQEIVAGTGGKQIVFNALMCTVEAGDEVIVPTPYWVSYPDIVLLADGKPVFVDCPPGNGFKLRPEDLEAAITPRTKWLVLNAPNNPSGATYTLEELQGLAKVLLRHPHVWVLTDDIYEHVLYDGRRFATIAQAEPALKERTLTVNGVSKSYAMTGWRLGYGAGPAELIKAMVKLQSQSTSNPSSITQAATVEALTGPQGFMEERKRIFQQRRDFMVEALNRLPGIECHAPEGAFYLFPSCRQLIGRRTPAGQALRSDEDFVLHLLDAHNLAVLQGGAYGVSPFFRISFAASQAKLEEGLARLRSACLALAEAPAT</sequence>
<dbReference type="PATRIC" id="fig|365046.3.peg.3000"/>
<keyword evidence="5" id="KW-0663">Pyridoxal phosphate</keyword>
<gene>
    <name evidence="8" type="primary">aatA</name>
    <name evidence="8" type="ordered locus">Rta_29290</name>
</gene>
<dbReference type="InterPro" id="IPR015424">
    <property type="entry name" value="PyrdxlP-dep_Trfase"/>
</dbReference>
<evidence type="ECO:0000256" key="4">
    <source>
        <dbReference type="ARBA" id="ARBA00022679"/>
    </source>
</evidence>
<evidence type="ECO:0000313" key="9">
    <source>
        <dbReference type="Proteomes" id="UP000008385"/>
    </source>
</evidence>
<dbReference type="PANTHER" id="PTHR46383">
    <property type="entry name" value="ASPARTATE AMINOTRANSFERASE"/>
    <property type="match status" value="1"/>
</dbReference>
<keyword evidence="9" id="KW-1185">Reference proteome</keyword>
<dbReference type="EC" id="2.6.1.-" evidence="6"/>
<dbReference type="EMBL" id="CP000245">
    <property type="protein sequence ID" value="AEG94032.1"/>
    <property type="molecule type" value="Genomic_DNA"/>
</dbReference>
<dbReference type="SUPFAM" id="SSF53383">
    <property type="entry name" value="PLP-dependent transferases"/>
    <property type="match status" value="1"/>
</dbReference>
<dbReference type="HOGENOM" id="CLU_017584_4_3_4"/>
<reference evidence="9" key="1">
    <citation type="submission" date="2006-01" db="EMBL/GenBank/DDBJ databases">
        <title>Genome of the cyst-dividing bacterium Ramlibacter tataouinensis.</title>
        <authorList>
            <person name="Barakat M."/>
            <person name="Ortet P."/>
            <person name="De Luca G."/>
            <person name="Jourlin-Castelli C."/>
            <person name="Ansaldi M."/>
            <person name="Py B."/>
            <person name="Fichant G."/>
            <person name="Coutinho P."/>
            <person name="Voulhoux R."/>
            <person name="Bastien O."/>
            <person name="Roy S."/>
            <person name="Marechal E."/>
            <person name="Henrissat B."/>
            <person name="Quentin Y."/>
            <person name="Noirot P."/>
            <person name="Filloux A."/>
            <person name="Mejean V."/>
            <person name="DuBow M."/>
            <person name="Barras F."/>
            <person name="Heulin T."/>
        </authorList>
    </citation>
    <scope>NUCLEOTIDE SEQUENCE [LARGE SCALE GENOMIC DNA]</scope>
    <source>
        <strain evidence="9">ATCC BAA-407 / DSM 14655 / LMG 21543 / TTB310</strain>
    </source>
</reference>
<comment type="similarity">
    <text evidence="2 6">Belongs to the class-I pyridoxal-phosphate-dependent aminotransferase family.</text>
</comment>
<dbReference type="InterPro" id="IPR015422">
    <property type="entry name" value="PyrdxlP-dep_Trfase_small"/>
</dbReference>